<comment type="pathway">
    <text evidence="1">Pyrimidine metabolism; UMP biosynthesis via de novo pathway.</text>
</comment>
<dbReference type="GO" id="GO:0006222">
    <property type="term" value="P:UMP biosynthetic process"/>
    <property type="evidence" value="ECO:0007669"/>
    <property type="project" value="TreeGrafter"/>
</dbReference>
<dbReference type="GO" id="GO:0019856">
    <property type="term" value="P:pyrimidine nucleobase biosynthetic process"/>
    <property type="evidence" value="ECO:0007669"/>
    <property type="project" value="TreeGrafter"/>
</dbReference>
<dbReference type="KEGG" id="act:ACLA_019530"/>
<dbReference type="OMA" id="HRFLLWE"/>
<dbReference type="Gene3D" id="3.20.20.70">
    <property type="entry name" value="Aldolase class I"/>
    <property type="match status" value="1"/>
</dbReference>
<dbReference type="eggNOG" id="KOG1377">
    <property type="taxonomic scope" value="Eukaryota"/>
</dbReference>
<dbReference type="VEuPathDB" id="FungiDB:ACLA_019530"/>
<dbReference type="AlphaFoldDB" id="A1CNM7"/>
<dbReference type="GO" id="GO:0004590">
    <property type="term" value="F:orotidine-5'-phosphate decarboxylase activity"/>
    <property type="evidence" value="ECO:0007669"/>
    <property type="project" value="TreeGrafter"/>
</dbReference>
<proteinExistence type="predicted"/>
<evidence type="ECO:0000256" key="3">
    <source>
        <dbReference type="SAM" id="MobiDB-lite"/>
    </source>
</evidence>
<sequence length="451" mass="48935">MESPASFESSSYRGNRIVAYLQTLARAKNGLPHGVPVCVCPSHTITTTKALLELASLLGSHIAILQVHADIIDDWSDETVRQLTLLAKRHAFLIWESGRILNATVDVVGNQKSESREVRNEMVDLIRKKYTKGVVKAASWAGIATAWASGVAVGSQEADILIPTLKAAAREAVADSVQTIRTEITAVNTPSESYLNGPEAELEEDSAAQQHLTLDYAVDDSGLGLALRKSSTISLTQTITQHTEDSTESLLDTVTQLPHETISQTDIQHISHGDDLPPPPLLARGLVLCLPSVTDTSFTPEYRQSCLAAARANQDFVLGFICSEPWHIVSQHDGIFNDQSSEWDERNGCEPYSSDETPACLAIFSVISHKINMLAGHDDGDESDEEMSPTTPVAPSLPSRITSPLASKLHTIVGQAIKLRETTMKHTVNGQLSSNLWNSTRVMHVPVVSLP</sequence>
<dbReference type="EMBL" id="DS027059">
    <property type="protein sequence ID" value="EAW07248.1"/>
    <property type="molecule type" value="Genomic_DNA"/>
</dbReference>
<dbReference type="InterPro" id="IPR013785">
    <property type="entry name" value="Aldolase_TIM"/>
</dbReference>
<evidence type="ECO:0000256" key="1">
    <source>
        <dbReference type="ARBA" id="ARBA00004725"/>
    </source>
</evidence>
<dbReference type="PANTHER" id="PTHR19278">
    <property type="entry name" value="OROTATE PHOSPHORIBOSYLTRANSFERASE"/>
    <property type="match status" value="1"/>
</dbReference>
<dbReference type="Proteomes" id="UP000006701">
    <property type="component" value="Unassembled WGS sequence"/>
</dbReference>
<dbReference type="RefSeq" id="XP_001268674.1">
    <property type="nucleotide sequence ID" value="XM_001268673.1"/>
</dbReference>
<feature type="region of interest" description="Disordered" evidence="3">
    <location>
        <begin position="378"/>
        <end position="400"/>
    </location>
</feature>
<reference evidence="4 5" key="1">
    <citation type="journal article" date="2008" name="PLoS Genet.">
        <title>Genomic islands in the pathogenic filamentous fungus Aspergillus fumigatus.</title>
        <authorList>
            <person name="Fedorova N.D."/>
            <person name="Khaldi N."/>
            <person name="Joardar V.S."/>
            <person name="Maiti R."/>
            <person name="Amedeo P."/>
            <person name="Anderson M.J."/>
            <person name="Crabtree J."/>
            <person name="Silva J.C."/>
            <person name="Badger J.H."/>
            <person name="Albarraq A."/>
            <person name="Angiuoli S."/>
            <person name="Bussey H."/>
            <person name="Bowyer P."/>
            <person name="Cotty P.J."/>
            <person name="Dyer P.S."/>
            <person name="Egan A."/>
            <person name="Galens K."/>
            <person name="Fraser-Liggett C.M."/>
            <person name="Haas B.J."/>
            <person name="Inman J.M."/>
            <person name="Kent R."/>
            <person name="Lemieux S."/>
            <person name="Malavazi I."/>
            <person name="Orvis J."/>
            <person name="Roemer T."/>
            <person name="Ronning C.M."/>
            <person name="Sundaram J.P."/>
            <person name="Sutton G."/>
            <person name="Turner G."/>
            <person name="Venter J.C."/>
            <person name="White O.R."/>
            <person name="Whitty B.R."/>
            <person name="Youngman P."/>
            <person name="Wolfe K.H."/>
            <person name="Goldman G.H."/>
            <person name="Wortman J.R."/>
            <person name="Jiang B."/>
            <person name="Denning D.W."/>
            <person name="Nierman W.C."/>
        </authorList>
    </citation>
    <scope>NUCLEOTIDE SEQUENCE [LARGE SCALE GENOMIC DNA]</scope>
    <source>
        <strain evidence="5">ATCC 1007 / CBS 513.65 / DSM 816 / NCTC 3887 / NRRL 1</strain>
    </source>
</reference>
<feature type="compositionally biased region" description="Polar residues" evidence="3">
    <location>
        <begin position="388"/>
        <end position="400"/>
    </location>
</feature>
<gene>
    <name evidence="4" type="ORF">ACLA_019530</name>
</gene>
<name>A1CNM7_ASPCL</name>
<dbReference type="GeneID" id="4700835"/>
<evidence type="ECO:0000313" key="4">
    <source>
        <dbReference type="EMBL" id="EAW07248.1"/>
    </source>
</evidence>
<dbReference type="STRING" id="344612.A1CNM7"/>
<dbReference type="HOGENOM" id="CLU_047844_0_0_1"/>
<dbReference type="PANTHER" id="PTHR19278:SF9">
    <property type="entry name" value="URIDINE 5'-MONOPHOSPHATE SYNTHASE"/>
    <property type="match status" value="1"/>
</dbReference>
<protein>
    <submittedName>
        <fullName evidence="4">Uncharacterized protein</fullName>
    </submittedName>
</protein>
<evidence type="ECO:0000256" key="2">
    <source>
        <dbReference type="ARBA" id="ARBA00022975"/>
    </source>
</evidence>
<accession>A1CNM7</accession>
<organism evidence="4 5">
    <name type="scientific">Aspergillus clavatus (strain ATCC 1007 / CBS 513.65 / DSM 816 / NCTC 3887 / NRRL 1 / QM 1276 / 107)</name>
    <dbReference type="NCBI Taxonomy" id="344612"/>
    <lineage>
        <taxon>Eukaryota</taxon>
        <taxon>Fungi</taxon>
        <taxon>Dikarya</taxon>
        <taxon>Ascomycota</taxon>
        <taxon>Pezizomycotina</taxon>
        <taxon>Eurotiomycetes</taxon>
        <taxon>Eurotiomycetidae</taxon>
        <taxon>Eurotiales</taxon>
        <taxon>Aspergillaceae</taxon>
        <taxon>Aspergillus</taxon>
        <taxon>Aspergillus subgen. Fumigati</taxon>
    </lineage>
</organism>
<keyword evidence="5" id="KW-1185">Reference proteome</keyword>
<dbReference type="OrthoDB" id="10263753at2759"/>
<keyword evidence="2" id="KW-0665">Pyrimidine biosynthesis</keyword>
<dbReference type="GO" id="GO:0004588">
    <property type="term" value="F:orotate phosphoribosyltransferase activity"/>
    <property type="evidence" value="ECO:0007669"/>
    <property type="project" value="TreeGrafter"/>
</dbReference>
<evidence type="ECO:0000313" key="5">
    <source>
        <dbReference type="Proteomes" id="UP000006701"/>
    </source>
</evidence>